<comment type="similarity">
    <text evidence="7 10">Belongs to the QueC family.</text>
</comment>
<dbReference type="AlphaFoldDB" id="A0A399FX33"/>
<comment type="function">
    <text evidence="10">Catalyzes the ATP-dependent conversion of 7-carboxy-7-deazaguanine (CDG) to 7-cyano-7-deazaguanine (preQ(0)).</text>
</comment>
<dbReference type="InterPro" id="IPR014729">
    <property type="entry name" value="Rossmann-like_a/b/a_fold"/>
</dbReference>
<dbReference type="GO" id="GO:0008616">
    <property type="term" value="P:tRNA queuosine(34) biosynthetic process"/>
    <property type="evidence" value="ECO:0007669"/>
    <property type="project" value="UniProtKB-UniRule"/>
</dbReference>
<name>A0A399FX33_UNCN2</name>
<feature type="binding site" evidence="10">
    <location>
        <position position="193"/>
    </location>
    <ligand>
        <name>Zn(2+)</name>
        <dbReference type="ChEBI" id="CHEBI:29105"/>
    </ligand>
</feature>
<dbReference type="PANTHER" id="PTHR42914:SF1">
    <property type="entry name" value="7-CYANO-7-DEAZAGUANINE SYNTHASE"/>
    <property type="match status" value="1"/>
</dbReference>
<keyword evidence="10" id="KW-0671">Queuosine biosynthesis</keyword>
<dbReference type="Pfam" id="PF06508">
    <property type="entry name" value="QueC"/>
    <property type="match status" value="1"/>
</dbReference>
<evidence type="ECO:0000256" key="2">
    <source>
        <dbReference type="ARBA" id="ARBA00022598"/>
    </source>
</evidence>
<evidence type="ECO:0000256" key="4">
    <source>
        <dbReference type="ARBA" id="ARBA00022741"/>
    </source>
</evidence>
<keyword evidence="4 10" id="KW-0547">Nucleotide-binding</keyword>
<dbReference type="PANTHER" id="PTHR42914">
    <property type="entry name" value="7-CYANO-7-DEAZAGUANINE SYNTHASE"/>
    <property type="match status" value="1"/>
</dbReference>
<comment type="caution">
    <text evidence="11">The sequence shown here is derived from an EMBL/GenBank/DDBJ whole genome shotgun (WGS) entry which is preliminary data.</text>
</comment>
<dbReference type="Gene3D" id="3.40.50.620">
    <property type="entry name" value="HUPs"/>
    <property type="match status" value="1"/>
</dbReference>
<sequence length="229" mass="24902">MSKKAVILLSGGLDSATTLAIAKSEGFELYAMTFNYGQRHLREITAAEKISHQIGVKEHKVLRLGLETIGGSSLTDKELAIPHNRSPQEMKEEIPLTYVPARNVIFLSCAVAWAEALGTGEIFIGVSAVDYSGYPDCRPEFIESFEKTANLGTKMGVGKEKIRIHSPLINLSRGEIIKKGLSLGVDYSLTWSCYDPRADGGVCGCCDSCSLRRKGFREAGISDPLVNSE</sequence>
<feature type="binding site" evidence="10">
    <location>
        <position position="209"/>
    </location>
    <ligand>
        <name>Zn(2+)</name>
        <dbReference type="ChEBI" id="CHEBI:29105"/>
    </ligand>
</feature>
<dbReference type="GO" id="GO:0008270">
    <property type="term" value="F:zinc ion binding"/>
    <property type="evidence" value="ECO:0007669"/>
    <property type="project" value="UniProtKB-UniRule"/>
</dbReference>
<dbReference type="GO" id="GO:0005524">
    <property type="term" value="F:ATP binding"/>
    <property type="evidence" value="ECO:0007669"/>
    <property type="project" value="UniProtKB-UniRule"/>
</dbReference>
<dbReference type="EMBL" id="NDHY01000002">
    <property type="protein sequence ID" value="RII00784.1"/>
    <property type="molecule type" value="Genomic_DNA"/>
</dbReference>
<gene>
    <name evidence="10 11" type="primary">queC</name>
    <name evidence="11" type="ORF">B9J77_01870</name>
</gene>
<reference evidence="11 12" key="1">
    <citation type="submission" date="2018-08" db="EMBL/GenBank/DDBJ databases">
        <title>Draft genome of candidate division NPL-UPA2 bacterium Unc8 that adapted to ultra-basic serpentinizing groundwater.</title>
        <authorList>
            <person name="Ishii S."/>
            <person name="Suzuki S."/>
            <person name="Nealson K.H."/>
        </authorList>
    </citation>
    <scope>NUCLEOTIDE SEQUENCE [LARGE SCALE GENOMIC DNA]</scope>
    <source>
        <strain evidence="11">Unc8</strain>
    </source>
</reference>
<keyword evidence="6 10" id="KW-0067">ATP-binding</keyword>
<evidence type="ECO:0000256" key="10">
    <source>
        <dbReference type="HAMAP-Rule" id="MF_01633"/>
    </source>
</evidence>
<comment type="pathway">
    <text evidence="1 10">Purine metabolism; 7-cyano-7-deazaguanine biosynthesis.</text>
</comment>
<evidence type="ECO:0000256" key="8">
    <source>
        <dbReference type="ARBA" id="ARBA00039149"/>
    </source>
</evidence>
<comment type="cofactor">
    <cofactor evidence="10">
        <name>Zn(2+)</name>
        <dbReference type="ChEBI" id="CHEBI:29105"/>
    </cofactor>
    <text evidence="10">Binds 1 zinc ion per subunit.</text>
</comment>
<evidence type="ECO:0000256" key="1">
    <source>
        <dbReference type="ARBA" id="ARBA00005061"/>
    </source>
</evidence>
<dbReference type="EC" id="6.3.4.20" evidence="8 10"/>
<feature type="binding site" evidence="10">
    <location>
        <begin position="9"/>
        <end position="19"/>
    </location>
    <ligand>
        <name>ATP</name>
        <dbReference type="ChEBI" id="CHEBI:30616"/>
    </ligand>
</feature>
<keyword evidence="2 10" id="KW-0436">Ligase</keyword>
<keyword evidence="3 10" id="KW-0479">Metal-binding</keyword>
<dbReference type="NCBIfam" id="TIGR00364">
    <property type="entry name" value="7-cyano-7-deazaguanine synthase QueC"/>
    <property type="match status" value="1"/>
</dbReference>
<comment type="catalytic activity">
    <reaction evidence="9 10">
        <text>7-carboxy-7-carbaguanine + NH4(+) + 2 ATP = 7-cyano-7-carbaguanine + 2 AMP + 2 diphosphate + 2 H(+)</text>
        <dbReference type="Rhea" id="RHEA:27982"/>
        <dbReference type="ChEBI" id="CHEBI:15378"/>
        <dbReference type="ChEBI" id="CHEBI:28938"/>
        <dbReference type="ChEBI" id="CHEBI:30616"/>
        <dbReference type="ChEBI" id="CHEBI:33019"/>
        <dbReference type="ChEBI" id="CHEBI:45075"/>
        <dbReference type="ChEBI" id="CHEBI:61036"/>
        <dbReference type="ChEBI" id="CHEBI:456215"/>
        <dbReference type="EC" id="6.3.4.20"/>
    </reaction>
</comment>
<evidence type="ECO:0000256" key="7">
    <source>
        <dbReference type="ARBA" id="ARBA00037993"/>
    </source>
</evidence>
<dbReference type="CDD" id="cd01995">
    <property type="entry name" value="QueC-like"/>
    <property type="match status" value="1"/>
</dbReference>
<evidence type="ECO:0000256" key="6">
    <source>
        <dbReference type="ARBA" id="ARBA00022840"/>
    </source>
</evidence>
<evidence type="ECO:0000256" key="5">
    <source>
        <dbReference type="ARBA" id="ARBA00022833"/>
    </source>
</evidence>
<evidence type="ECO:0000313" key="11">
    <source>
        <dbReference type="EMBL" id="RII00784.1"/>
    </source>
</evidence>
<evidence type="ECO:0000256" key="9">
    <source>
        <dbReference type="ARBA" id="ARBA00047890"/>
    </source>
</evidence>
<accession>A0A399FX33</accession>
<feature type="binding site" evidence="10">
    <location>
        <position position="203"/>
    </location>
    <ligand>
        <name>Zn(2+)</name>
        <dbReference type="ChEBI" id="CHEBI:29105"/>
    </ligand>
</feature>
<dbReference type="GO" id="GO:0016879">
    <property type="term" value="F:ligase activity, forming carbon-nitrogen bonds"/>
    <property type="evidence" value="ECO:0007669"/>
    <property type="project" value="UniProtKB-UniRule"/>
</dbReference>
<organism evidence="11 12">
    <name type="scientific">candidate division NPL-UPA2 bacterium Unc8</name>
    <dbReference type="NCBI Taxonomy" id="1980939"/>
    <lineage>
        <taxon>Bacteria</taxon>
    </lineage>
</organism>
<evidence type="ECO:0000256" key="3">
    <source>
        <dbReference type="ARBA" id="ARBA00022723"/>
    </source>
</evidence>
<feature type="binding site" evidence="10">
    <location>
        <position position="206"/>
    </location>
    <ligand>
        <name>Zn(2+)</name>
        <dbReference type="ChEBI" id="CHEBI:29105"/>
    </ligand>
</feature>
<dbReference type="PIRSF" id="PIRSF006293">
    <property type="entry name" value="ExsB"/>
    <property type="match status" value="1"/>
</dbReference>
<dbReference type="Proteomes" id="UP000266287">
    <property type="component" value="Unassembled WGS sequence"/>
</dbReference>
<dbReference type="UniPathway" id="UPA00391"/>
<keyword evidence="5 10" id="KW-0862">Zinc</keyword>
<protein>
    <recommendedName>
        <fullName evidence="8 10">7-cyano-7-deazaguanine synthase</fullName>
        <ecNumber evidence="8 10">6.3.4.20</ecNumber>
    </recommendedName>
    <alternativeName>
        <fullName evidence="10">7-cyano-7-carbaguanine synthase</fullName>
    </alternativeName>
    <alternativeName>
        <fullName evidence="10">PreQ(0) synthase</fullName>
    </alternativeName>
    <alternativeName>
        <fullName evidence="10">Queuosine biosynthesis protein QueC</fullName>
    </alternativeName>
</protein>
<dbReference type="InterPro" id="IPR018317">
    <property type="entry name" value="QueC"/>
</dbReference>
<proteinExistence type="inferred from homology"/>
<evidence type="ECO:0000313" key="12">
    <source>
        <dbReference type="Proteomes" id="UP000266287"/>
    </source>
</evidence>
<dbReference type="SUPFAM" id="SSF52402">
    <property type="entry name" value="Adenine nucleotide alpha hydrolases-like"/>
    <property type="match status" value="1"/>
</dbReference>
<dbReference type="HAMAP" id="MF_01633">
    <property type="entry name" value="QueC"/>
    <property type="match status" value="1"/>
</dbReference>